<evidence type="ECO:0000313" key="3">
    <source>
        <dbReference type="Proteomes" id="UP000214720"/>
    </source>
</evidence>
<feature type="domain" description="IraD/Gp25-like" evidence="1">
    <location>
        <begin position="26"/>
        <end position="122"/>
    </location>
</feature>
<gene>
    <name evidence="2" type="ORF">BSU04_12000</name>
</gene>
<evidence type="ECO:0000313" key="2">
    <source>
        <dbReference type="EMBL" id="OXC78464.1"/>
    </source>
</evidence>
<dbReference type="Pfam" id="PF04965">
    <property type="entry name" value="GPW_gp25"/>
    <property type="match status" value="1"/>
</dbReference>
<dbReference type="Gene3D" id="3.10.450.40">
    <property type="match status" value="1"/>
</dbReference>
<reference evidence="3" key="1">
    <citation type="submission" date="2017-01" db="EMBL/GenBank/DDBJ databases">
        <title>Genome Analysis of Deinococcus marmoris KOPRI26562.</title>
        <authorList>
            <person name="Kim J.H."/>
            <person name="Oh H.-M."/>
        </authorList>
    </citation>
    <scope>NUCLEOTIDE SEQUENCE [LARGE SCALE GENOMIC DNA]</scope>
    <source>
        <strain evidence="3">PAMC 26633</strain>
    </source>
</reference>
<organism evidence="2 3">
    <name type="scientific">Caballeronia sordidicola</name>
    <name type="common">Burkholderia sordidicola</name>
    <dbReference type="NCBI Taxonomy" id="196367"/>
    <lineage>
        <taxon>Bacteria</taxon>
        <taxon>Pseudomonadati</taxon>
        <taxon>Pseudomonadota</taxon>
        <taxon>Betaproteobacteria</taxon>
        <taxon>Burkholderiales</taxon>
        <taxon>Burkholderiaceae</taxon>
        <taxon>Caballeronia</taxon>
    </lineage>
</organism>
<dbReference type="RefSeq" id="WP_179258290.1">
    <property type="nucleotide sequence ID" value="NZ_MTHB01000063.1"/>
</dbReference>
<comment type="caution">
    <text evidence="2">The sequence shown here is derived from an EMBL/GenBank/DDBJ whole genome shotgun (WGS) entry which is preliminary data.</text>
</comment>
<dbReference type="PANTHER" id="PTHR38595">
    <property type="entry name" value="CYTOPLASMIC PROTEIN-RELATED"/>
    <property type="match status" value="1"/>
</dbReference>
<accession>A0A226X4T7</accession>
<protein>
    <recommendedName>
        <fullName evidence="1">IraD/Gp25-like domain-containing protein</fullName>
    </recommendedName>
</protein>
<dbReference type="SUPFAM" id="SSF160719">
    <property type="entry name" value="gpW/gp25-like"/>
    <property type="match status" value="1"/>
</dbReference>
<proteinExistence type="predicted"/>
<dbReference type="InterPro" id="IPR007048">
    <property type="entry name" value="IraD/Gp25-like"/>
</dbReference>
<dbReference type="EMBL" id="MTHB01000063">
    <property type="protein sequence ID" value="OXC78464.1"/>
    <property type="molecule type" value="Genomic_DNA"/>
</dbReference>
<dbReference type="AlphaFoldDB" id="A0A226X4T7"/>
<dbReference type="PANTHER" id="PTHR38595:SF2">
    <property type="entry name" value="TYPE VI SECRETION SYSTEM BASEPLATE SUBUNIT TSSE"/>
    <property type="match status" value="1"/>
</dbReference>
<sequence>MSRPPSGARASLLDRLTGSDEAHTRARDPILRDLGWLLNSIPLEVSCGLAAYPHVRRSVLNFGTTALGAAAGASTIESAVREALVRFEPRIEADSIDVRYIARAEDAQHPSLSLAIEGTWRTPDGEEHIRVVPRIDADSGHATLAGPGAD</sequence>
<dbReference type="InterPro" id="IPR053176">
    <property type="entry name" value="T6SS_TssE1-like"/>
</dbReference>
<evidence type="ECO:0000259" key="1">
    <source>
        <dbReference type="Pfam" id="PF04965"/>
    </source>
</evidence>
<name>A0A226X4T7_CABSO</name>
<dbReference type="Proteomes" id="UP000214720">
    <property type="component" value="Unassembled WGS sequence"/>
</dbReference>